<evidence type="ECO:0000313" key="2">
    <source>
        <dbReference type="EMBL" id="PUE60648.1"/>
    </source>
</evidence>
<comment type="caution">
    <text evidence="2">The sequence shown here is derived from an EMBL/GenBank/DDBJ whole genome shotgun (WGS) entry which is preliminary data.</text>
</comment>
<keyword evidence="1" id="KW-1133">Transmembrane helix</keyword>
<protein>
    <submittedName>
        <fullName evidence="2">Uncharacterized protein</fullName>
    </submittedName>
</protein>
<reference evidence="2 3" key="1">
    <citation type="submission" date="2017-04" db="EMBL/GenBank/DDBJ databases">
        <title>Unexpected and diverse lifestyles within the genus Limnohabitans.</title>
        <authorList>
            <person name="Kasalicky V."/>
            <person name="Mehrshad M."/>
            <person name="Andrei S.-A."/>
            <person name="Salcher M."/>
            <person name="Kratochvilova H."/>
            <person name="Simek K."/>
            <person name="Ghai R."/>
        </authorList>
    </citation>
    <scope>NUCLEOTIDE SEQUENCE [LARGE SCALE GENOMIC DNA]</scope>
    <source>
        <strain evidence="2 3">MWH-C5</strain>
    </source>
</reference>
<dbReference type="AlphaFoldDB" id="A0A315EUW8"/>
<evidence type="ECO:0000256" key="1">
    <source>
        <dbReference type="SAM" id="Phobius"/>
    </source>
</evidence>
<gene>
    <name evidence="2" type="ORF">B9Z44_01240</name>
</gene>
<organism evidence="2 3">
    <name type="scientific">Limnohabitans curvus</name>
    <dbReference type="NCBI Taxonomy" id="323423"/>
    <lineage>
        <taxon>Bacteria</taxon>
        <taxon>Pseudomonadati</taxon>
        <taxon>Pseudomonadota</taxon>
        <taxon>Betaproteobacteria</taxon>
        <taxon>Burkholderiales</taxon>
        <taxon>Comamonadaceae</taxon>
        <taxon>Limnohabitans</taxon>
    </lineage>
</organism>
<accession>A0A315EUW8</accession>
<sequence>MFMTAAAPYAFNSNELWTLGIAAYAAIVSTFVLGWDAYKWLASGAKIDLSASTGMQVYGGLVPDPKTYVSVTAWNVGDQPTTITNLGGLYFDSWWRAYITRRKWARAFIITEPSQVQRIPYRFEVGDQWIGMAEQTEDITQMAKDGYLFFVLYTAKGGRGQRVRVKVRPKENGSTDNE</sequence>
<feature type="transmembrane region" description="Helical" evidence="1">
    <location>
        <begin position="16"/>
        <end position="38"/>
    </location>
</feature>
<dbReference type="EMBL" id="NESP01000001">
    <property type="protein sequence ID" value="PUE60648.1"/>
    <property type="molecule type" value="Genomic_DNA"/>
</dbReference>
<keyword evidence="1" id="KW-0472">Membrane</keyword>
<evidence type="ECO:0000313" key="3">
    <source>
        <dbReference type="Proteomes" id="UP000251341"/>
    </source>
</evidence>
<name>A0A315EUW8_9BURK</name>
<proteinExistence type="predicted"/>
<dbReference type="Proteomes" id="UP000251341">
    <property type="component" value="Unassembled WGS sequence"/>
</dbReference>
<keyword evidence="3" id="KW-1185">Reference proteome</keyword>
<keyword evidence="1" id="KW-0812">Transmembrane</keyword>